<evidence type="ECO:0000256" key="6">
    <source>
        <dbReference type="RuleBase" id="RU003878"/>
    </source>
</evidence>
<protein>
    <recommendedName>
        <fullName evidence="4">Large ribosomal subunit protein uL13</fullName>
    </recommendedName>
</protein>
<dbReference type="GO" id="GO:0003729">
    <property type="term" value="F:mRNA binding"/>
    <property type="evidence" value="ECO:0007669"/>
    <property type="project" value="TreeGrafter"/>
</dbReference>
<comment type="function">
    <text evidence="4 6">This protein is one of the early assembly proteins of the 50S ribosomal subunit, although it is not seen to bind rRNA by itself. It is important during the early stages of 50S assembly.</text>
</comment>
<reference evidence="7 8" key="1">
    <citation type="journal article" date="2016" name="Nat. Commun.">
        <title>Thousands of microbial genomes shed light on interconnected biogeochemical processes in an aquifer system.</title>
        <authorList>
            <person name="Anantharaman K."/>
            <person name="Brown C.T."/>
            <person name="Hug L.A."/>
            <person name="Sharon I."/>
            <person name="Castelle C.J."/>
            <person name="Probst A.J."/>
            <person name="Thomas B.C."/>
            <person name="Singh A."/>
            <person name="Wilkins M.J."/>
            <person name="Karaoz U."/>
            <person name="Brodie E.L."/>
            <person name="Williams K.H."/>
            <person name="Hubbard S.S."/>
            <person name="Banfield J.F."/>
        </authorList>
    </citation>
    <scope>NUCLEOTIDE SEQUENCE [LARGE SCALE GENOMIC DNA]</scope>
</reference>
<dbReference type="GO" id="GO:0017148">
    <property type="term" value="P:negative regulation of translation"/>
    <property type="evidence" value="ECO:0007669"/>
    <property type="project" value="TreeGrafter"/>
</dbReference>
<dbReference type="GO" id="GO:0003735">
    <property type="term" value="F:structural constituent of ribosome"/>
    <property type="evidence" value="ECO:0007669"/>
    <property type="project" value="InterPro"/>
</dbReference>
<dbReference type="SUPFAM" id="SSF52161">
    <property type="entry name" value="Ribosomal protein L13"/>
    <property type="match status" value="1"/>
</dbReference>
<evidence type="ECO:0000256" key="1">
    <source>
        <dbReference type="ARBA" id="ARBA00006227"/>
    </source>
</evidence>
<dbReference type="Gene3D" id="3.90.1180.10">
    <property type="entry name" value="Ribosomal protein L13"/>
    <property type="match status" value="1"/>
</dbReference>
<dbReference type="InterPro" id="IPR005823">
    <property type="entry name" value="Ribosomal_uL13_bac-type"/>
</dbReference>
<comment type="caution">
    <text evidence="7">The sequence shown here is derived from an EMBL/GenBank/DDBJ whole genome shotgun (WGS) entry which is preliminary data.</text>
</comment>
<dbReference type="Pfam" id="PF00572">
    <property type="entry name" value="Ribosomal_L13"/>
    <property type="match status" value="1"/>
</dbReference>
<dbReference type="PANTHER" id="PTHR11545">
    <property type="entry name" value="RIBOSOMAL PROTEIN L13"/>
    <property type="match status" value="1"/>
</dbReference>
<evidence type="ECO:0000313" key="8">
    <source>
        <dbReference type="Proteomes" id="UP000178187"/>
    </source>
</evidence>
<dbReference type="NCBIfam" id="TIGR01066">
    <property type="entry name" value="rplM_bact"/>
    <property type="match status" value="1"/>
</dbReference>
<evidence type="ECO:0000256" key="5">
    <source>
        <dbReference type="RuleBase" id="RU003877"/>
    </source>
</evidence>
<proteinExistence type="inferred from homology"/>
<comment type="similarity">
    <text evidence="1 4 5">Belongs to the universal ribosomal protein uL13 family.</text>
</comment>
<dbReference type="InterPro" id="IPR005822">
    <property type="entry name" value="Ribosomal_uL13"/>
</dbReference>
<accession>A0A1G1L1L3</accession>
<name>A0A1G1L1L3_9BACT</name>
<comment type="subunit">
    <text evidence="4">Part of the 50S ribosomal subunit.</text>
</comment>
<sequence>MQKTFIPKRKDIKEECYLIDAHNKILGRLATQIANLLMGKGKVCYVKHVQCGDRVVITNAKGVKVTGRKADTKTYAHYTGYPGGYEELPFKEVLSKHPERIIEEAVKRMLPKNRLRAKLLKRLHIYAGAEHEQAAHKPVVLN</sequence>
<evidence type="ECO:0000256" key="4">
    <source>
        <dbReference type="HAMAP-Rule" id="MF_01366"/>
    </source>
</evidence>
<dbReference type="PANTHER" id="PTHR11545:SF2">
    <property type="entry name" value="LARGE RIBOSOMAL SUBUNIT PROTEIN UL13M"/>
    <property type="match status" value="1"/>
</dbReference>
<organism evidence="7 8">
    <name type="scientific">Candidatus Danuiimicrobium aquiferis</name>
    <dbReference type="NCBI Taxonomy" id="1801832"/>
    <lineage>
        <taxon>Bacteria</taxon>
        <taxon>Pseudomonadati</taxon>
        <taxon>Candidatus Omnitrophota</taxon>
        <taxon>Candidatus Danuiimicrobium</taxon>
    </lineage>
</organism>
<dbReference type="PROSITE" id="PS00783">
    <property type="entry name" value="RIBOSOMAL_L13"/>
    <property type="match status" value="1"/>
</dbReference>
<evidence type="ECO:0000256" key="3">
    <source>
        <dbReference type="ARBA" id="ARBA00023274"/>
    </source>
</evidence>
<dbReference type="CDD" id="cd00392">
    <property type="entry name" value="Ribosomal_L13"/>
    <property type="match status" value="1"/>
</dbReference>
<dbReference type="PIRSF" id="PIRSF002181">
    <property type="entry name" value="Ribosomal_L13"/>
    <property type="match status" value="1"/>
</dbReference>
<dbReference type="HAMAP" id="MF_01366">
    <property type="entry name" value="Ribosomal_uL13"/>
    <property type="match status" value="1"/>
</dbReference>
<dbReference type="Proteomes" id="UP000178187">
    <property type="component" value="Unassembled WGS sequence"/>
</dbReference>
<keyword evidence="2 4" id="KW-0689">Ribosomal protein</keyword>
<evidence type="ECO:0000313" key="7">
    <source>
        <dbReference type="EMBL" id="OGW99026.1"/>
    </source>
</evidence>
<evidence type="ECO:0000256" key="2">
    <source>
        <dbReference type="ARBA" id="ARBA00022980"/>
    </source>
</evidence>
<dbReference type="AlphaFoldDB" id="A0A1G1L1L3"/>
<dbReference type="GO" id="GO:0006412">
    <property type="term" value="P:translation"/>
    <property type="evidence" value="ECO:0007669"/>
    <property type="project" value="UniProtKB-UniRule"/>
</dbReference>
<dbReference type="EMBL" id="MHFR01000016">
    <property type="protein sequence ID" value="OGW99026.1"/>
    <property type="molecule type" value="Genomic_DNA"/>
</dbReference>
<dbReference type="InterPro" id="IPR036899">
    <property type="entry name" value="Ribosomal_uL13_sf"/>
</dbReference>
<keyword evidence="3 4" id="KW-0687">Ribonucleoprotein</keyword>
<gene>
    <name evidence="4 6" type="primary">rplM</name>
    <name evidence="7" type="ORF">A3G33_01225</name>
</gene>
<dbReference type="InterPro" id="IPR023563">
    <property type="entry name" value="Ribosomal_uL13_CS"/>
</dbReference>
<dbReference type="GO" id="GO:0022625">
    <property type="term" value="C:cytosolic large ribosomal subunit"/>
    <property type="evidence" value="ECO:0007669"/>
    <property type="project" value="TreeGrafter"/>
</dbReference>